<dbReference type="AlphaFoldDB" id="A0A451D9D0"/>
<comment type="function">
    <text evidence="6">Catalyzes the transfer of a formyl group from 10-formyltetrahydrofolate to 5-phospho-ribosyl-glycinamide (GAR), producing 5-phospho-ribosyl-N-formylglycinamide (FGAR) and tetrahydrofolate.</text>
</comment>
<gene>
    <name evidence="6 8" type="primary">purN</name>
    <name evidence="8" type="ORF">ERCIKOCA2762_017</name>
</gene>
<dbReference type="InterPro" id="IPR004607">
    <property type="entry name" value="GART"/>
</dbReference>
<dbReference type="Gene3D" id="3.40.50.170">
    <property type="entry name" value="Formyl transferase, N-terminal domain"/>
    <property type="match status" value="1"/>
</dbReference>
<evidence type="ECO:0000259" key="7">
    <source>
        <dbReference type="Pfam" id="PF00551"/>
    </source>
</evidence>
<dbReference type="Pfam" id="PF00551">
    <property type="entry name" value="Formyl_trans_N"/>
    <property type="match status" value="1"/>
</dbReference>
<protein>
    <recommendedName>
        <fullName evidence="6">Phosphoribosylglycinamide formyltransferase</fullName>
        <ecNumber evidence="6">2.1.2.2</ecNumber>
    </recommendedName>
    <alternativeName>
        <fullName evidence="6">5'-phosphoribosylglycinamide transformylase</fullName>
    </alternativeName>
    <alternativeName>
        <fullName evidence="6">GAR transformylase</fullName>
        <shortName evidence="6">GART</shortName>
    </alternativeName>
</protein>
<dbReference type="EC" id="2.1.2.2" evidence="6"/>
<name>A0A451D9D0_9GAMM</name>
<feature type="active site" description="Proton donor" evidence="6">
    <location>
        <position position="109"/>
    </location>
</feature>
<evidence type="ECO:0000256" key="1">
    <source>
        <dbReference type="ARBA" id="ARBA00005054"/>
    </source>
</evidence>
<evidence type="ECO:0000256" key="2">
    <source>
        <dbReference type="ARBA" id="ARBA00022679"/>
    </source>
</evidence>
<evidence type="ECO:0000256" key="5">
    <source>
        <dbReference type="ARBA" id="ARBA00047664"/>
    </source>
</evidence>
<feature type="site" description="Raises pKa of active site His" evidence="6">
    <location>
        <position position="145"/>
    </location>
</feature>
<dbReference type="GO" id="GO:0005829">
    <property type="term" value="C:cytosol"/>
    <property type="evidence" value="ECO:0007669"/>
    <property type="project" value="TreeGrafter"/>
</dbReference>
<dbReference type="OrthoDB" id="9806170at2"/>
<dbReference type="UniPathway" id="UPA00074">
    <property type="reaction ID" value="UER00126"/>
</dbReference>
<comment type="pathway">
    <text evidence="1 6">Purine metabolism; IMP biosynthesis via de novo pathway; N(2)-formyl-N(1)-(5-phospho-D-ribosyl)glycinamide from N(1)-(5-phospho-D-ribosyl)glycinamide (10-formyl THF route): step 1/1.</text>
</comment>
<accession>A0A451D9D0</accession>
<dbReference type="PANTHER" id="PTHR43369:SF2">
    <property type="entry name" value="PHOSPHORIBOSYLGLYCINAMIDE FORMYLTRANSFERASE"/>
    <property type="match status" value="1"/>
</dbReference>
<evidence type="ECO:0000256" key="4">
    <source>
        <dbReference type="ARBA" id="ARBA00038440"/>
    </source>
</evidence>
<comment type="catalytic activity">
    <reaction evidence="5 6">
        <text>N(1)-(5-phospho-beta-D-ribosyl)glycinamide + (6R)-10-formyltetrahydrofolate = N(2)-formyl-N(1)-(5-phospho-beta-D-ribosyl)glycinamide + (6S)-5,6,7,8-tetrahydrofolate + H(+)</text>
        <dbReference type="Rhea" id="RHEA:15053"/>
        <dbReference type="ChEBI" id="CHEBI:15378"/>
        <dbReference type="ChEBI" id="CHEBI:57453"/>
        <dbReference type="ChEBI" id="CHEBI:143788"/>
        <dbReference type="ChEBI" id="CHEBI:147286"/>
        <dbReference type="ChEBI" id="CHEBI:195366"/>
        <dbReference type="EC" id="2.1.2.2"/>
    </reaction>
</comment>
<organism evidence="8 9">
    <name type="scientific">Candidatus Erwinia haradaeae</name>
    <dbReference type="NCBI Taxonomy" id="1922217"/>
    <lineage>
        <taxon>Bacteria</taxon>
        <taxon>Pseudomonadati</taxon>
        <taxon>Pseudomonadota</taxon>
        <taxon>Gammaproteobacteria</taxon>
        <taxon>Enterobacterales</taxon>
        <taxon>Erwiniaceae</taxon>
        <taxon>Erwinia</taxon>
    </lineage>
</organism>
<evidence type="ECO:0000313" key="9">
    <source>
        <dbReference type="Proteomes" id="UP000294368"/>
    </source>
</evidence>
<dbReference type="InterPro" id="IPR002376">
    <property type="entry name" value="Formyl_transf_N"/>
</dbReference>
<feature type="binding site" evidence="6">
    <location>
        <begin position="12"/>
        <end position="14"/>
    </location>
    <ligand>
        <name>N(1)-(5-phospho-beta-D-ribosyl)glycinamide</name>
        <dbReference type="ChEBI" id="CHEBI:143788"/>
    </ligand>
</feature>
<dbReference type="PANTHER" id="PTHR43369">
    <property type="entry name" value="PHOSPHORIBOSYLGLYCINAMIDE FORMYLTRANSFERASE"/>
    <property type="match status" value="1"/>
</dbReference>
<reference evidence="8 9" key="1">
    <citation type="submission" date="2019-02" db="EMBL/GenBank/DDBJ databases">
        <authorList>
            <person name="Manzano-Marin A."/>
            <person name="Manzano-Marin A."/>
        </authorList>
    </citation>
    <scope>NUCLEOTIDE SEQUENCE [LARGE SCALE GENOMIC DNA]</scope>
    <source>
        <strain evidence="8 9">ErCikochiana</strain>
    </source>
</reference>
<dbReference type="PROSITE" id="PS00373">
    <property type="entry name" value="GART"/>
    <property type="match status" value="1"/>
</dbReference>
<dbReference type="Proteomes" id="UP000294368">
    <property type="component" value="Chromosome"/>
</dbReference>
<dbReference type="NCBIfam" id="TIGR00639">
    <property type="entry name" value="PurN"/>
    <property type="match status" value="1"/>
</dbReference>
<dbReference type="InterPro" id="IPR001555">
    <property type="entry name" value="GART_AS"/>
</dbReference>
<dbReference type="SUPFAM" id="SSF53328">
    <property type="entry name" value="Formyltransferase"/>
    <property type="match status" value="1"/>
</dbReference>
<evidence type="ECO:0000256" key="6">
    <source>
        <dbReference type="HAMAP-Rule" id="MF_01930"/>
    </source>
</evidence>
<dbReference type="RefSeq" id="WP_157988211.1">
    <property type="nucleotide sequence ID" value="NZ_LR217715.1"/>
</dbReference>
<keyword evidence="3 6" id="KW-0658">Purine biosynthesis</keyword>
<dbReference type="GO" id="GO:0004644">
    <property type="term" value="F:phosphoribosylglycinamide formyltransferase activity"/>
    <property type="evidence" value="ECO:0007669"/>
    <property type="project" value="UniProtKB-UniRule"/>
</dbReference>
<comment type="similarity">
    <text evidence="4 6">Belongs to the GART family.</text>
</comment>
<feature type="binding site" evidence="6">
    <location>
        <position position="63"/>
    </location>
    <ligand>
        <name>(6R)-10-formyltetrahydrofolate</name>
        <dbReference type="ChEBI" id="CHEBI:195366"/>
    </ligand>
</feature>
<evidence type="ECO:0000313" key="8">
    <source>
        <dbReference type="EMBL" id="VFP82771.1"/>
    </source>
</evidence>
<dbReference type="EMBL" id="LR217715">
    <property type="protein sequence ID" value="VFP82771.1"/>
    <property type="molecule type" value="Genomic_DNA"/>
</dbReference>
<dbReference type="HAMAP" id="MF_01930">
    <property type="entry name" value="PurN"/>
    <property type="match status" value="1"/>
</dbReference>
<dbReference type="CDD" id="cd08645">
    <property type="entry name" value="FMT_core_GART"/>
    <property type="match status" value="1"/>
</dbReference>
<evidence type="ECO:0000256" key="3">
    <source>
        <dbReference type="ARBA" id="ARBA00022755"/>
    </source>
</evidence>
<keyword evidence="2 6" id="KW-0808">Transferase</keyword>
<feature type="domain" description="Formyl transferase N-terminal" evidence="7">
    <location>
        <begin position="2"/>
        <end position="182"/>
    </location>
</feature>
<dbReference type="GO" id="GO:0006189">
    <property type="term" value="P:'de novo' IMP biosynthetic process"/>
    <property type="evidence" value="ECO:0007669"/>
    <property type="project" value="UniProtKB-UniRule"/>
</dbReference>
<comment type="caution">
    <text evidence="6">Lacks conserved residue(s) required for the propagation of feature annotation.</text>
</comment>
<dbReference type="InterPro" id="IPR036477">
    <property type="entry name" value="Formyl_transf_N_sf"/>
</dbReference>
<proteinExistence type="inferred from homology"/>
<feature type="binding site" evidence="6">
    <location>
        <position position="107"/>
    </location>
    <ligand>
        <name>(6R)-10-formyltetrahydrofolate</name>
        <dbReference type="ChEBI" id="CHEBI:195366"/>
    </ligand>
</feature>
<sequence>MKRIVALVSGDGSNLQAILNACKKNEIPGRVVAVLSNNSQAFAIERARTVHIATHVLVPLHFRTKNLFHQKLMQTVDLYFPDLVILAGYMCILNTEFVTSYFGRILNIHPSLLPKYPGLYTHSKAIQNSDVQHGSSVHFVTEKLDAGPVILQARVPVLLNDTEHALAMRVKRQEHRIYPLVVKWFTEGRLEMHDDAAWLDGSKLPKSGYMGFIK</sequence>